<dbReference type="GO" id="GO:0032259">
    <property type="term" value="P:methylation"/>
    <property type="evidence" value="ECO:0007669"/>
    <property type="project" value="UniProtKB-KW"/>
</dbReference>
<dbReference type="SMART" id="SM00363">
    <property type="entry name" value="S4"/>
    <property type="match status" value="1"/>
</dbReference>
<accession>A0A9D1GQY3</accession>
<dbReference type="InterPro" id="IPR002877">
    <property type="entry name" value="RNA_MeTrfase_FtsJ_dom"/>
</dbReference>
<gene>
    <name evidence="5" type="ORF">IAD46_02955</name>
</gene>
<dbReference type="PROSITE" id="PS50889">
    <property type="entry name" value="S4"/>
    <property type="match status" value="1"/>
</dbReference>
<proteinExistence type="inferred from homology"/>
<evidence type="ECO:0000256" key="3">
    <source>
        <dbReference type="PROSITE-ProRule" id="PRU00182"/>
    </source>
</evidence>
<evidence type="ECO:0000313" key="5">
    <source>
        <dbReference type="EMBL" id="HIT49965.1"/>
    </source>
</evidence>
<dbReference type="AlphaFoldDB" id="A0A9D1GQY3"/>
<evidence type="ECO:0000256" key="2">
    <source>
        <dbReference type="ARBA" id="ARBA00029460"/>
    </source>
</evidence>
<dbReference type="GO" id="GO:0003723">
    <property type="term" value="F:RNA binding"/>
    <property type="evidence" value="ECO:0007669"/>
    <property type="project" value="UniProtKB-KW"/>
</dbReference>
<name>A0A9D1GQY3_9MOLU</name>
<protein>
    <submittedName>
        <fullName evidence="5">TlyA family RNA methyltransferase</fullName>
    </submittedName>
</protein>
<dbReference type="PIRSF" id="PIRSF005578">
    <property type="entry name" value="TlyA"/>
    <property type="match status" value="1"/>
</dbReference>
<dbReference type="CDD" id="cd02440">
    <property type="entry name" value="AdoMet_MTases"/>
    <property type="match status" value="1"/>
</dbReference>
<dbReference type="CDD" id="cd00165">
    <property type="entry name" value="S4"/>
    <property type="match status" value="1"/>
</dbReference>
<feature type="domain" description="RNA-binding S4" evidence="4">
    <location>
        <begin position="1"/>
        <end position="66"/>
    </location>
</feature>
<evidence type="ECO:0000256" key="1">
    <source>
        <dbReference type="ARBA" id="ARBA00022884"/>
    </source>
</evidence>
<dbReference type="NCBIfam" id="TIGR00478">
    <property type="entry name" value="tly"/>
    <property type="match status" value="1"/>
</dbReference>
<sequence>MRLDQYLIDRQFFKTRTKAQEAIKAGAVQVNGKIVLKANTAIEDGALIEIIKEVHPYVSRGGLKLEAAIQAFNLSFSDRIVLDIGASTGGFTDCALKHGAKRVYACDVGSNQLDDCLRNNEAVVVMEQTNILDVESLPDAIDYIVMDVSFVSIEKILPAIKRFLNDANAWICLIKPQFEVGKMYLKNGIVKNQKLREKVLQNVEQMLKNNGMRLVKCIPSPILGGSGNQEFLAYIQKDVKC</sequence>
<dbReference type="GO" id="GO:0008168">
    <property type="term" value="F:methyltransferase activity"/>
    <property type="evidence" value="ECO:0007669"/>
    <property type="project" value="UniProtKB-KW"/>
</dbReference>
<keyword evidence="5" id="KW-0489">Methyltransferase</keyword>
<dbReference type="Proteomes" id="UP000886758">
    <property type="component" value="Unassembled WGS sequence"/>
</dbReference>
<dbReference type="Pfam" id="PF01479">
    <property type="entry name" value="S4"/>
    <property type="match status" value="1"/>
</dbReference>
<keyword evidence="1 3" id="KW-0694">RNA-binding</keyword>
<reference evidence="5" key="2">
    <citation type="journal article" date="2021" name="PeerJ">
        <title>Extensive microbial diversity within the chicken gut microbiome revealed by metagenomics and culture.</title>
        <authorList>
            <person name="Gilroy R."/>
            <person name="Ravi A."/>
            <person name="Getino M."/>
            <person name="Pursley I."/>
            <person name="Horton D.L."/>
            <person name="Alikhan N.F."/>
            <person name="Baker D."/>
            <person name="Gharbi K."/>
            <person name="Hall N."/>
            <person name="Watson M."/>
            <person name="Adriaenssens E.M."/>
            <person name="Foster-Nyarko E."/>
            <person name="Jarju S."/>
            <person name="Secka A."/>
            <person name="Antonio M."/>
            <person name="Oren A."/>
            <person name="Chaudhuri R.R."/>
            <person name="La Ragione R."/>
            <person name="Hildebrand F."/>
            <person name="Pallen M.J."/>
        </authorList>
    </citation>
    <scope>NUCLEOTIDE SEQUENCE</scope>
    <source>
        <strain evidence="5">ChiW17-6978</strain>
    </source>
</reference>
<comment type="caution">
    <text evidence="5">The sequence shown here is derived from an EMBL/GenBank/DDBJ whole genome shotgun (WGS) entry which is preliminary data.</text>
</comment>
<dbReference type="Gene3D" id="3.10.290.10">
    <property type="entry name" value="RNA-binding S4 domain"/>
    <property type="match status" value="1"/>
</dbReference>
<organism evidence="5 6">
    <name type="scientific">Candidatus Pelethenecus faecipullorum</name>
    <dbReference type="NCBI Taxonomy" id="2840900"/>
    <lineage>
        <taxon>Bacteria</taxon>
        <taxon>Bacillati</taxon>
        <taxon>Mycoplasmatota</taxon>
        <taxon>Mollicutes</taxon>
        <taxon>Candidatus Pelethenecus</taxon>
    </lineage>
</organism>
<dbReference type="PANTHER" id="PTHR32319">
    <property type="entry name" value="BACTERIAL HEMOLYSIN-LIKE PROTEIN"/>
    <property type="match status" value="1"/>
</dbReference>
<evidence type="ECO:0000259" key="4">
    <source>
        <dbReference type="SMART" id="SM00363"/>
    </source>
</evidence>
<dbReference type="EMBL" id="DVLF01000094">
    <property type="protein sequence ID" value="HIT49965.1"/>
    <property type="molecule type" value="Genomic_DNA"/>
</dbReference>
<reference evidence="5" key="1">
    <citation type="submission" date="2020-10" db="EMBL/GenBank/DDBJ databases">
        <authorList>
            <person name="Gilroy R."/>
        </authorList>
    </citation>
    <scope>NUCLEOTIDE SEQUENCE</scope>
    <source>
        <strain evidence="5">ChiW17-6978</strain>
    </source>
</reference>
<dbReference type="InterPro" id="IPR002942">
    <property type="entry name" value="S4_RNA-bd"/>
</dbReference>
<dbReference type="InterPro" id="IPR036986">
    <property type="entry name" value="S4_RNA-bd_sf"/>
</dbReference>
<keyword evidence="5" id="KW-0808">Transferase</keyword>
<dbReference type="InterPro" id="IPR029063">
    <property type="entry name" value="SAM-dependent_MTases_sf"/>
</dbReference>
<dbReference type="SUPFAM" id="SSF53335">
    <property type="entry name" value="S-adenosyl-L-methionine-dependent methyltransferases"/>
    <property type="match status" value="1"/>
</dbReference>
<dbReference type="PANTHER" id="PTHR32319:SF0">
    <property type="entry name" value="BACTERIAL HEMOLYSIN-LIKE PROTEIN"/>
    <property type="match status" value="1"/>
</dbReference>
<dbReference type="InterPro" id="IPR047048">
    <property type="entry name" value="TlyA"/>
</dbReference>
<evidence type="ECO:0000313" key="6">
    <source>
        <dbReference type="Proteomes" id="UP000886758"/>
    </source>
</evidence>
<dbReference type="InterPro" id="IPR004538">
    <property type="entry name" value="Hemolysin_A/TlyA"/>
</dbReference>
<dbReference type="Pfam" id="PF01728">
    <property type="entry name" value="FtsJ"/>
    <property type="match status" value="1"/>
</dbReference>
<comment type="similarity">
    <text evidence="2">Belongs to the TlyA family.</text>
</comment>
<dbReference type="SUPFAM" id="SSF55174">
    <property type="entry name" value="Alpha-L RNA-binding motif"/>
    <property type="match status" value="1"/>
</dbReference>
<dbReference type="Gene3D" id="3.40.50.150">
    <property type="entry name" value="Vaccinia Virus protein VP39"/>
    <property type="match status" value="1"/>
</dbReference>